<evidence type="ECO:0000313" key="2">
    <source>
        <dbReference type="Proteomes" id="UP000317344"/>
    </source>
</evidence>
<dbReference type="RefSeq" id="WP_143905618.1">
    <property type="nucleotide sequence ID" value="NZ_CP041765.1"/>
</dbReference>
<sequence length="118" mass="12994">MKTMPTRIDDALFTAAKQAGQLHSRSAAQQITHWAYLGRALEVEGSTSTRTIEQVLTGEKSYDDLDPPSQAAVRAVWDERITDRIARLNLADEFTAHGETWSEADADGTVVERTTSST</sequence>
<dbReference type="InterPro" id="IPR021831">
    <property type="entry name" value="ParD-like"/>
</dbReference>
<organism evidence="1 2">
    <name type="scientific">Tomitella fengzijianii</name>
    <dbReference type="NCBI Taxonomy" id="2597660"/>
    <lineage>
        <taxon>Bacteria</taxon>
        <taxon>Bacillati</taxon>
        <taxon>Actinomycetota</taxon>
        <taxon>Actinomycetes</taxon>
        <taxon>Mycobacteriales</taxon>
        <taxon>Tomitella</taxon>
    </lineage>
</organism>
<evidence type="ECO:0000313" key="1">
    <source>
        <dbReference type="EMBL" id="QDQ96184.1"/>
    </source>
</evidence>
<dbReference type="KEGG" id="toy:FO059_01035"/>
<reference evidence="1 2" key="2">
    <citation type="submission" date="2019-07" db="EMBL/GenBank/DDBJ databases">
        <authorList>
            <person name="Huang Y."/>
        </authorList>
    </citation>
    <scope>NUCLEOTIDE SEQUENCE [LARGE SCALE GENOMIC DNA]</scope>
    <source>
        <strain evidence="1 2">HY188</strain>
    </source>
</reference>
<dbReference type="EMBL" id="CP041765">
    <property type="protein sequence ID" value="QDQ96184.1"/>
    <property type="molecule type" value="Genomic_DNA"/>
</dbReference>
<dbReference type="OrthoDB" id="5422561at2"/>
<gene>
    <name evidence="1" type="ORF">FO059_01035</name>
</gene>
<dbReference type="Pfam" id="PF11903">
    <property type="entry name" value="ParD_like"/>
    <property type="match status" value="1"/>
</dbReference>
<protein>
    <recommendedName>
        <fullName evidence="3">ParD-like antitoxin of type II toxin-antitoxin system</fullName>
    </recommendedName>
</protein>
<reference evidence="1 2" key="1">
    <citation type="submission" date="2019-07" db="EMBL/GenBank/DDBJ databases">
        <title>Tomitella cavernea sp. nov., an actinomycete isolated from soil.</title>
        <authorList>
            <person name="Cheng J."/>
        </authorList>
    </citation>
    <scope>NUCLEOTIDE SEQUENCE [LARGE SCALE GENOMIC DNA]</scope>
    <source>
        <strain evidence="1 2">HY188</strain>
    </source>
</reference>
<dbReference type="Proteomes" id="UP000317344">
    <property type="component" value="Chromosome"/>
</dbReference>
<proteinExistence type="predicted"/>
<keyword evidence="2" id="KW-1185">Reference proteome</keyword>
<name>A0A516WZB2_9ACTN</name>
<accession>A0A516WZB2</accession>
<evidence type="ECO:0008006" key="3">
    <source>
        <dbReference type="Google" id="ProtNLM"/>
    </source>
</evidence>
<dbReference type="AlphaFoldDB" id="A0A516WZB2"/>